<dbReference type="GO" id="GO:0020037">
    <property type="term" value="F:heme binding"/>
    <property type="evidence" value="ECO:0007669"/>
    <property type="project" value="InterPro"/>
</dbReference>
<evidence type="ECO:0000256" key="8">
    <source>
        <dbReference type="ARBA" id="ARBA00023033"/>
    </source>
</evidence>
<dbReference type="Gene3D" id="1.10.630.10">
    <property type="entry name" value="Cytochrome P450"/>
    <property type="match status" value="1"/>
</dbReference>
<dbReference type="AlphaFoldDB" id="A0A2N9EF32"/>
<evidence type="ECO:0000256" key="12">
    <source>
        <dbReference type="SAM" id="Phobius"/>
    </source>
</evidence>
<protein>
    <recommendedName>
        <fullName evidence="15">Cytochrome P450</fullName>
    </recommendedName>
</protein>
<dbReference type="PRINTS" id="PR00385">
    <property type="entry name" value="P450"/>
</dbReference>
<comment type="similarity">
    <text evidence="3 11">Belongs to the cytochrome P450 family.</text>
</comment>
<dbReference type="PANTHER" id="PTHR47943:SF9">
    <property type="entry name" value="CYTOCHROME P450"/>
    <property type="match status" value="1"/>
</dbReference>
<dbReference type="InterPro" id="IPR017972">
    <property type="entry name" value="Cyt_P450_CS"/>
</dbReference>
<keyword evidence="12" id="KW-0812">Transmembrane</keyword>
<evidence type="ECO:0008006" key="15">
    <source>
        <dbReference type="Google" id="ProtNLM"/>
    </source>
</evidence>
<sequence>MSPLTLAILLLLLASLWTFINILYAPKKLPPGPPGLPIIGNLHKLTNLPHRYLGNLAKQYGPIMSLRLGQVPAVVISSPKAAELILKTHDIVFASRPKAQTFDDYETYGNYGLAFSPYGPYWRNVRKMCTLHLLSASKIESFAPIRKMEVESMVHSLKEAAAMHEVVDLSKKVNKLIEESTCRMIFGRRKSDGLKLMELIHQLMILAGNFNIAAFLPFLGPFDLQRLRPRMNKIFGALDKILDTIIEEHEQKTPSKEGRHRDFVDMLLSLMNQPMNISDEQETTLDRVKIKAILLDMFTGASDTSIGTIEWTLSELMKHPQVMKLVQEELKSFVGMNRMVEETDLGNLTYLDMVIKESFRLHPIAPLIIPRESMEDIEINGYYIPRKTRILVNAWAIGHDPDTWSKNAEEFYPERFINSNIELKGRDFQLIPFGSGRRGCPGMQLGLIKVKYVVAQLMHCFDWELPNDMSPNDLDMQEKNGLAVPRANPLLVIPTYRLLS</sequence>
<comment type="subcellular location">
    <subcellularLocation>
        <location evidence="2">Membrane</location>
    </subcellularLocation>
</comment>
<evidence type="ECO:0000313" key="14">
    <source>
        <dbReference type="EMBL" id="SPC73280.1"/>
    </source>
</evidence>
<dbReference type="GO" id="GO:0004497">
    <property type="term" value="F:monooxygenase activity"/>
    <property type="evidence" value="ECO:0007669"/>
    <property type="project" value="UniProtKB-KW"/>
</dbReference>
<evidence type="ECO:0000256" key="1">
    <source>
        <dbReference type="ARBA" id="ARBA00001971"/>
    </source>
</evidence>
<dbReference type="PROSITE" id="PS00086">
    <property type="entry name" value="CYTOCHROME_P450"/>
    <property type="match status" value="1"/>
</dbReference>
<organism evidence="14">
    <name type="scientific">Fagus sylvatica</name>
    <name type="common">Beechnut</name>
    <dbReference type="NCBI Taxonomy" id="28930"/>
    <lineage>
        <taxon>Eukaryota</taxon>
        <taxon>Viridiplantae</taxon>
        <taxon>Streptophyta</taxon>
        <taxon>Embryophyta</taxon>
        <taxon>Tracheophyta</taxon>
        <taxon>Spermatophyta</taxon>
        <taxon>Magnoliopsida</taxon>
        <taxon>eudicotyledons</taxon>
        <taxon>Gunneridae</taxon>
        <taxon>Pentapetalae</taxon>
        <taxon>rosids</taxon>
        <taxon>fabids</taxon>
        <taxon>Fagales</taxon>
        <taxon>Fagaceae</taxon>
        <taxon>Fagus</taxon>
    </lineage>
</organism>
<dbReference type="GO" id="GO:0005506">
    <property type="term" value="F:iron ion binding"/>
    <property type="evidence" value="ECO:0007669"/>
    <property type="project" value="InterPro"/>
</dbReference>
<evidence type="ECO:0000256" key="7">
    <source>
        <dbReference type="ARBA" id="ARBA00023004"/>
    </source>
</evidence>
<keyword evidence="4 10" id="KW-0349">Heme</keyword>
<feature type="signal peptide" evidence="13">
    <location>
        <begin position="1"/>
        <end position="18"/>
    </location>
</feature>
<keyword evidence="5 10" id="KW-0479">Metal-binding</keyword>
<evidence type="ECO:0000256" key="5">
    <source>
        <dbReference type="ARBA" id="ARBA00022723"/>
    </source>
</evidence>
<evidence type="ECO:0000256" key="11">
    <source>
        <dbReference type="RuleBase" id="RU000461"/>
    </source>
</evidence>
<gene>
    <name evidence="14" type="ORF">FSB_LOCUS1162</name>
</gene>
<name>A0A2N9EF32_FAGSY</name>
<feature type="chain" id="PRO_5014821950" description="Cytochrome P450" evidence="13">
    <location>
        <begin position="19"/>
        <end position="500"/>
    </location>
</feature>
<keyword evidence="6 11" id="KW-0560">Oxidoreductase</keyword>
<evidence type="ECO:0000256" key="9">
    <source>
        <dbReference type="ARBA" id="ARBA00023136"/>
    </source>
</evidence>
<feature type="binding site" description="axial binding residue" evidence="10">
    <location>
        <position position="440"/>
    </location>
    <ligand>
        <name>heme</name>
        <dbReference type="ChEBI" id="CHEBI:30413"/>
    </ligand>
    <ligandPart>
        <name>Fe</name>
        <dbReference type="ChEBI" id="CHEBI:18248"/>
    </ligandPart>
</feature>
<dbReference type="FunFam" id="1.10.630.10:FF:000011">
    <property type="entry name" value="Cytochrome P450 83B1"/>
    <property type="match status" value="1"/>
</dbReference>
<evidence type="ECO:0000256" key="13">
    <source>
        <dbReference type="SAM" id="SignalP"/>
    </source>
</evidence>
<dbReference type="InterPro" id="IPR001128">
    <property type="entry name" value="Cyt_P450"/>
</dbReference>
<dbReference type="GO" id="GO:0016705">
    <property type="term" value="F:oxidoreductase activity, acting on paired donors, with incorporation or reduction of molecular oxygen"/>
    <property type="evidence" value="ECO:0007669"/>
    <property type="project" value="InterPro"/>
</dbReference>
<dbReference type="EMBL" id="OIVN01000048">
    <property type="protein sequence ID" value="SPC73280.1"/>
    <property type="molecule type" value="Genomic_DNA"/>
</dbReference>
<dbReference type="PRINTS" id="PR00463">
    <property type="entry name" value="EP450I"/>
</dbReference>
<accession>A0A2N9EF32</accession>
<dbReference type="InterPro" id="IPR002401">
    <property type="entry name" value="Cyt_P450_E_grp-I"/>
</dbReference>
<dbReference type="CDD" id="cd11072">
    <property type="entry name" value="CYP71-like"/>
    <property type="match status" value="1"/>
</dbReference>
<keyword evidence="12" id="KW-1133">Transmembrane helix</keyword>
<dbReference type="PANTHER" id="PTHR47943">
    <property type="entry name" value="CYTOCHROME P450 93A3-LIKE"/>
    <property type="match status" value="1"/>
</dbReference>
<dbReference type="Pfam" id="PF00067">
    <property type="entry name" value="p450"/>
    <property type="match status" value="1"/>
</dbReference>
<dbReference type="InterPro" id="IPR036396">
    <property type="entry name" value="Cyt_P450_sf"/>
</dbReference>
<comment type="cofactor">
    <cofactor evidence="1 10">
        <name>heme</name>
        <dbReference type="ChEBI" id="CHEBI:30413"/>
    </cofactor>
</comment>
<keyword evidence="8 11" id="KW-0503">Monooxygenase</keyword>
<reference evidence="14" key="1">
    <citation type="submission" date="2018-02" db="EMBL/GenBank/DDBJ databases">
        <authorList>
            <person name="Cohen D.B."/>
            <person name="Kent A.D."/>
        </authorList>
    </citation>
    <scope>NUCLEOTIDE SEQUENCE</scope>
</reference>
<dbReference type="GO" id="GO:0016020">
    <property type="term" value="C:membrane"/>
    <property type="evidence" value="ECO:0007669"/>
    <property type="project" value="UniProtKB-SubCell"/>
</dbReference>
<evidence type="ECO:0000256" key="10">
    <source>
        <dbReference type="PIRSR" id="PIRSR602401-1"/>
    </source>
</evidence>
<evidence type="ECO:0000256" key="3">
    <source>
        <dbReference type="ARBA" id="ARBA00010617"/>
    </source>
</evidence>
<evidence type="ECO:0000256" key="2">
    <source>
        <dbReference type="ARBA" id="ARBA00004370"/>
    </source>
</evidence>
<proteinExistence type="inferred from homology"/>
<keyword evidence="7 10" id="KW-0408">Iron</keyword>
<evidence type="ECO:0000256" key="6">
    <source>
        <dbReference type="ARBA" id="ARBA00023002"/>
    </source>
</evidence>
<keyword evidence="9 12" id="KW-0472">Membrane</keyword>
<evidence type="ECO:0000256" key="4">
    <source>
        <dbReference type="ARBA" id="ARBA00022617"/>
    </source>
</evidence>
<keyword evidence="13" id="KW-0732">Signal</keyword>
<feature type="transmembrane region" description="Helical" evidence="12">
    <location>
        <begin position="199"/>
        <end position="222"/>
    </location>
</feature>
<dbReference type="SUPFAM" id="SSF48264">
    <property type="entry name" value="Cytochrome P450"/>
    <property type="match status" value="1"/>
</dbReference>